<organism evidence="1 2">
    <name type="scientific">Brevundimonas vitisensis</name>
    <dbReference type="NCBI Taxonomy" id="2800818"/>
    <lineage>
        <taxon>Bacteria</taxon>
        <taxon>Pseudomonadati</taxon>
        <taxon>Pseudomonadota</taxon>
        <taxon>Alphaproteobacteria</taxon>
        <taxon>Caulobacterales</taxon>
        <taxon>Caulobacteraceae</taxon>
        <taxon>Brevundimonas</taxon>
    </lineage>
</organism>
<sequence length="155" mass="16928">MPKRTPAFDPAQMAFGFEPPKTLASDGMLEGIERQITSAVALILKDDDRDRFDVAAAMSRIAGTDITKGMLDKYSSEASEDHNISAGRFLVMVAATGRYDVLEAFVRKIGCALVVGEEVLTVELGHVAAQIERLQERQRHLKRAAPAITRKGRTG</sequence>
<protein>
    <submittedName>
        <fullName evidence="1">Uncharacterized protein</fullName>
    </submittedName>
</protein>
<dbReference type="EMBL" id="CP067977">
    <property type="protein sequence ID" value="QQQ19706.1"/>
    <property type="molecule type" value="Genomic_DNA"/>
</dbReference>
<dbReference type="Proteomes" id="UP000595448">
    <property type="component" value="Chromosome"/>
</dbReference>
<keyword evidence="2" id="KW-1185">Reference proteome</keyword>
<accession>A0ABX7BQ64</accession>
<proteinExistence type="predicted"/>
<evidence type="ECO:0000313" key="1">
    <source>
        <dbReference type="EMBL" id="QQQ19706.1"/>
    </source>
</evidence>
<reference evidence="1 2" key="1">
    <citation type="submission" date="2021-01" db="EMBL/GenBank/DDBJ databases">
        <title>Brevundimonas vitis sp. nov., an bacterium isolated from grape (Vitis vinifera).</title>
        <authorList>
            <person name="Jiang L."/>
            <person name="Lee J."/>
        </authorList>
    </citation>
    <scope>NUCLEOTIDE SEQUENCE [LARGE SCALE GENOMIC DNA]</scope>
    <source>
        <strain evidence="1 2">GRTSA-9</strain>
    </source>
</reference>
<dbReference type="RefSeq" id="WP_201104063.1">
    <property type="nucleotide sequence ID" value="NZ_CP067977.1"/>
</dbReference>
<name>A0ABX7BQ64_9CAUL</name>
<evidence type="ECO:0000313" key="2">
    <source>
        <dbReference type="Proteomes" id="UP000595448"/>
    </source>
</evidence>
<gene>
    <name evidence="1" type="ORF">JIP62_06355</name>
</gene>